<dbReference type="RefSeq" id="XP_073978321.1">
    <property type="nucleotide sequence ID" value="XM_074122220.1"/>
</dbReference>
<dbReference type="GeneID" id="141451114"/>
<dbReference type="SMART" id="SM00709">
    <property type="entry name" value="Zpr1"/>
    <property type="match status" value="2"/>
</dbReference>
<dbReference type="PANTHER" id="PTHR10876">
    <property type="entry name" value="ZINC FINGER PROTEIN ZPR1"/>
    <property type="match status" value="1"/>
</dbReference>
<keyword evidence="2" id="KW-0479">Metal-binding</keyword>
<dbReference type="NCBIfam" id="TIGR00310">
    <property type="entry name" value="ZPR1_znf"/>
    <property type="match status" value="2"/>
</dbReference>
<evidence type="ECO:0000256" key="3">
    <source>
        <dbReference type="ARBA" id="ARBA00022771"/>
    </source>
</evidence>
<reference evidence="7" key="1">
    <citation type="submission" date="2019-04" db="EMBL/GenBank/DDBJ databases">
        <title>Analysis of the testis transcriptome of the Chagas disease vector Rhodnius prolixus.</title>
        <authorList>
            <person name="Cesar J."/>
            <person name="Ribeiro J.M."/>
            <person name="Pereira M.H."/>
            <person name="Araujo R.N."/>
            <person name="Gontijo N.F."/>
            <person name="Pessoa G."/>
            <person name="Sant'Anna M.V."/>
            <person name="Sorgine M.H."/>
            <person name="Majerowicz D."/>
            <person name="Carvalho A.B."/>
            <person name="Braz G."/>
            <person name="Mesquita R."/>
            <person name="Lagerblad P.O."/>
            <person name="Koerich L.B."/>
        </authorList>
    </citation>
    <scope>NUCLEOTIDE SEQUENCE</scope>
</reference>
<dbReference type="Gene3D" id="2.20.25.420">
    <property type="entry name" value="ZPR1, zinc finger domain"/>
    <property type="match status" value="2"/>
</dbReference>
<dbReference type="PANTHER" id="PTHR10876:SF0">
    <property type="entry name" value="ZINC FINGER PROTEIN ZPR1"/>
    <property type="match status" value="1"/>
</dbReference>
<sequence>MSVNSESDNLSKKPLFRDLDPEDKEPESTEIESLCVNCGSNGITRLLLTRIPHFKEVVLMSFDCSDCGFCNNEIQPGGTAEEKGVRITLKITSVDDLNRQLVKSDYTSISIPHLQFVIPAQSQKGEVTTVEGVITRAINGLKQEQPLRKAFDSALAKKISAVIKQLRQLDGTTPFTIILEDISGNTFVENPYAPSTDPSCKTEFFDRTKEDDHKLGIYTLEEIKNENGADKKEDVDSIVEKTEDLDLAGEILTFNTNCPSCGSPCDTNMKVIDIPHFKEVVIMATTCDYCGHRTNEVKSAGGVEPQGIRIELTIRGREDFSRDILKSETCSLEIPELELEGGPHILCGKFTTVEGLLQDIVKGLGGSGGNLFNVFGDSRRGKRIESVLSGLADVLSCERQVTLILNDPAGNSFVQRFSDEDGALKISHFNRTFDQNEILGLNDMKTENYEINET</sequence>
<feature type="compositionally biased region" description="Basic and acidic residues" evidence="5">
    <location>
        <begin position="9"/>
        <end position="19"/>
    </location>
</feature>
<evidence type="ECO:0000313" key="7">
    <source>
        <dbReference type="EMBL" id="MOY45299.1"/>
    </source>
</evidence>
<dbReference type="InterPro" id="IPR004457">
    <property type="entry name" value="Znf_ZPR1"/>
</dbReference>
<dbReference type="InterPro" id="IPR042451">
    <property type="entry name" value="ZPR1_A/B_dom"/>
</dbReference>
<evidence type="ECO:0000256" key="4">
    <source>
        <dbReference type="ARBA" id="ARBA00022833"/>
    </source>
</evidence>
<evidence type="ECO:0000256" key="5">
    <source>
        <dbReference type="SAM" id="MobiDB-lite"/>
    </source>
</evidence>
<evidence type="ECO:0000256" key="2">
    <source>
        <dbReference type="ARBA" id="ARBA00022723"/>
    </source>
</evidence>
<dbReference type="InterPro" id="IPR040141">
    <property type="entry name" value="ZPR1"/>
</dbReference>
<dbReference type="Gene3D" id="2.60.120.1040">
    <property type="entry name" value="ZPR1, A/B domain"/>
    <property type="match status" value="2"/>
</dbReference>
<dbReference type="InterPro" id="IPR056180">
    <property type="entry name" value="ZPR1_jr_dom"/>
</dbReference>
<proteinExistence type="inferred from homology"/>
<dbReference type="Pfam" id="PF22794">
    <property type="entry name" value="jr-ZPR1"/>
    <property type="match status" value="2"/>
</dbReference>
<dbReference type="EMBL" id="GHKJ01000269">
    <property type="protein sequence ID" value="MOY45299.1"/>
    <property type="molecule type" value="Transcribed_RNA"/>
</dbReference>
<dbReference type="Pfam" id="PF03367">
    <property type="entry name" value="Zn_ribbon_ZPR1"/>
    <property type="match status" value="2"/>
</dbReference>
<dbReference type="AlphaFoldDB" id="A0A4P6D804"/>
<dbReference type="InterPro" id="IPR042452">
    <property type="entry name" value="ZPR1_Znf1/2"/>
</dbReference>
<protein>
    <submittedName>
        <fullName evidence="7">Putative c4-type zn-finger protein</fullName>
    </submittedName>
</protein>
<dbReference type="FunFam" id="2.20.25.420:FF:000003">
    <property type="entry name" value="zinc finger protein ZPR1"/>
    <property type="match status" value="1"/>
</dbReference>
<evidence type="ECO:0000259" key="6">
    <source>
        <dbReference type="SMART" id="SM00709"/>
    </source>
</evidence>
<feature type="domain" description="Zinc finger ZPR1-type" evidence="6">
    <location>
        <begin position="33"/>
        <end position="190"/>
    </location>
</feature>
<dbReference type="GO" id="GO:0008270">
    <property type="term" value="F:zinc ion binding"/>
    <property type="evidence" value="ECO:0007669"/>
    <property type="project" value="UniProtKB-KW"/>
</dbReference>
<feature type="region of interest" description="Disordered" evidence="5">
    <location>
        <begin position="1"/>
        <end position="30"/>
    </location>
</feature>
<dbReference type="FunFam" id="2.60.120.1040:FF:000003">
    <property type="entry name" value="Zinc finger protein zpr1"/>
    <property type="match status" value="1"/>
</dbReference>
<name>A0A4P6D804_RHOPR</name>
<keyword evidence="3" id="KW-0863">Zinc-finger</keyword>
<dbReference type="FunFam" id="2.20.25.420:FF:000001">
    <property type="entry name" value="Zinc finger protein ZPR1"/>
    <property type="match status" value="1"/>
</dbReference>
<dbReference type="RefSeq" id="XP_073978320.1">
    <property type="nucleotide sequence ID" value="XM_074122219.1"/>
</dbReference>
<evidence type="ECO:0000256" key="1">
    <source>
        <dbReference type="ARBA" id="ARBA00008354"/>
    </source>
</evidence>
<organism evidence="7">
    <name type="scientific">Rhodnius prolixus</name>
    <name type="common">Triatomid bug</name>
    <dbReference type="NCBI Taxonomy" id="13249"/>
    <lineage>
        <taxon>Eukaryota</taxon>
        <taxon>Metazoa</taxon>
        <taxon>Ecdysozoa</taxon>
        <taxon>Arthropoda</taxon>
        <taxon>Hexapoda</taxon>
        <taxon>Insecta</taxon>
        <taxon>Pterygota</taxon>
        <taxon>Neoptera</taxon>
        <taxon>Paraneoptera</taxon>
        <taxon>Hemiptera</taxon>
        <taxon>Heteroptera</taxon>
        <taxon>Panheteroptera</taxon>
        <taxon>Cimicomorpha</taxon>
        <taxon>Reduviidae</taxon>
        <taxon>Triatominae</taxon>
        <taxon>Rhodnius</taxon>
    </lineage>
</organism>
<accession>A0A4P6D804</accession>
<dbReference type="GO" id="GO:0005634">
    <property type="term" value="C:nucleus"/>
    <property type="evidence" value="ECO:0007669"/>
    <property type="project" value="TreeGrafter"/>
</dbReference>
<feature type="domain" description="Zinc finger ZPR1-type" evidence="6">
    <location>
        <begin position="256"/>
        <end position="416"/>
    </location>
</feature>
<keyword evidence="4" id="KW-0862">Zinc</keyword>
<dbReference type="FunFam" id="2.60.120.1040:FF:000006">
    <property type="entry name" value="Zinc finger protein zpr1"/>
    <property type="match status" value="1"/>
</dbReference>
<feature type="compositionally biased region" description="Acidic residues" evidence="5">
    <location>
        <begin position="20"/>
        <end position="30"/>
    </location>
</feature>
<comment type="similarity">
    <text evidence="1">Belongs to the ZPR1 family.</text>
</comment>